<protein>
    <submittedName>
        <fullName evidence="3">Prephenate dehydrogenase/arogenate dehydrogenase family protein</fullName>
    </submittedName>
</protein>
<dbReference type="EMBL" id="DRND01000162">
    <property type="protein sequence ID" value="HFC46620.1"/>
    <property type="molecule type" value="Genomic_DNA"/>
</dbReference>
<accession>A0A7V2SYD2</accession>
<comment type="caution">
    <text evidence="3">The sequence shown here is derived from an EMBL/GenBank/DDBJ whole genome shotgun (WGS) entry which is preliminary data.</text>
</comment>
<name>A0A7V2SYD2_9BACT</name>
<dbReference type="SUPFAM" id="SSF48179">
    <property type="entry name" value="6-phosphogluconate dehydrogenase C-terminal domain-like"/>
    <property type="match status" value="1"/>
</dbReference>
<dbReference type="InterPro" id="IPR036291">
    <property type="entry name" value="NAD(P)-bd_dom_sf"/>
</dbReference>
<dbReference type="InterPro" id="IPR050812">
    <property type="entry name" value="Preph/Arog_dehydrog"/>
</dbReference>
<dbReference type="InterPro" id="IPR046826">
    <property type="entry name" value="PDH_N"/>
</dbReference>
<dbReference type="PROSITE" id="PS51176">
    <property type="entry name" value="PDH_ADH"/>
    <property type="match status" value="1"/>
</dbReference>
<dbReference type="GO" id="GO:0008977">
    <property type="term" value="F:prephenate dehydrogenase (NAD+) activity"/>
    <property type="evidence" value="ECO:0007669"/>
    <property type="project" value="InterPro"/>
</dbReference>
<gene>
    <name evidence="3" type="ORF">ENJ63_01925</name>
</gene>
<dbReference type="InterPro" id="IPR046825">
    <property type="entry name" value="PDH_C"/>
</dbReference>
<keyword evidence="1" id="KW-0560">Oxidoreductase</keyword>
<reference evidence="3" key="1">
    <citation type="journal article" date="2020" name="mSystems">
        <title>Genome- and Community-Level Interaction Insights into Carbon Utilization and Element Cycling Functions of Hydrothermarchaeota in Hydrothermal Sediment.</title>
        <authorList>
            <person name="Zhou Z."/>
            <person name="Liu Y."/>
            <person name="Xu W."/>
            <person name="Pan J."/>
            <person name="Luo Z.H."/>
            <person name="Li M."/>
        </authorList>
    </citation>
    <scope>NUCLEOTIDE SEQUENCE [LARGE SCALE GENOMIC DNA]</scope>
    <source>
        <strain evidence="3">HyVt-503</strain>
    </source>
</reference>
<feature type="domain" description="Prephenate/arogenate dehydrogenase" evidence="2">
    <location>
        <begin position="1"/>
        <end position="193"/>
    </location>
</feature>
<feature type="non-terminal residue" evidence="3">
    <location>
        <position position="1"/>
    </location>
</feature>
<dbReference type="InterPro" id="IPR003099">
    <property type="entry name" value="Prephen_DH"/>
</dbReference>
<dbReference type="AlphaFoldDB" id="A0A7V2SYD2"/>
<dbReference type="PANTHER" id="PTHR21363:SF0">
    <property type="entry name" value="PREPHENATE DEHYDROGENASE [NADP(+)]"/>
    <property type="match status" value="1"/>
</dbReference>
<evidence type="ECO:0000313" key="3">
    <source>
        <dbReference type="EMBL" id="HFC46620.1"/>
    </source>
</evidence>
<dbReference type="SUPFAM" id="SSF51735">
    <property type="entry name" value="NAD(P)-binding Rossmann-fold domains"/>
    <property type="match status" value="1"/>
</dbReference>
<dbReference type="GO" id="GO:0006571">
    <property type="term" value="P:tyrosine biosynthetic process"/>
    <property type="evidence" value="ECO:0007669"/>
    <property type="project" value="InterPro"/>
</dbReference>
<dbReference type="Proteomes" id="UP000885797">
    <property type="component" value="Unassembled WGS sequence"/>
</dbReference>
<dbReference type="GO" id="GO:0070403">
    <property type="term" value="F:NAD+ binding"/>
    <property type="evidence" value="ECO:0007669"/>
    <property type="project" value="InterPro"/>
</dbReference>
<proteinExistence type="predicted"/>
<evidence type="ECO:0000256" key="1">
    <source>
        <dbReference type="ARBA" id="ARBA00023002"/>
    </source>
</evidence>
<dbReference type="Gene3D" id="3.40.50.720">
    <property type="entry name" value="NAD(P)-binding Rossmann-like Domain"/>
    <property type="match status" value="1"/>
</dbReference>
<dbReference type="Gene3D" id="1.10.3660.10">
    <property type="entry name" value="6-phosphogluconate dehydrogenase C-terminal like domain"/>
    <property type="match status" value="1"/>
</dbReference>
<dbReference type="Pfam" id="PF02153">
    <property type="entry name" value="PDH_N"/>
    <property type="match status" value="1"/>
</dbReference>
<dbReference type="Pfam" id="PF20463">
    <property type="entry name" value="PDH_C"/>
    <property type="match status" value="1"/>
</dbReference>
<dbReference type="GO" id="GO:0004665">
    <property type="term" value="F:prephenate dehydrogenase (NADP+) activity"/>
    <property type="evidence" value="ECO:0007669"/>
    <property type="project" value="InterPro"/>
</dbReference>
<dbReference type="PANTHER" id="PTHR21363">
    <property type="entry name" value="PREPHENATE DEHYDROGENASE"/>
    <property type="match status" value="1"/>
</dbReference>
<evidence type="ECO:0000259" key="2">
    <source>
        <dbReference type="PROSITE" id="PS51176"/>
    </source>
</evidence>
<sequence length="193" mass="22081">PHIPKGHFLTDLCSLKERQVQYMWEHTNGCEFCGTHPLFGPFEDSIEGRRVAICPGRGDEWTRWWETLLRDAGAKTFRVPAQVHDTVMAWVQALNHFILISLGMSLDELPLDKETIFNLATPSFERQMKIVERLRHQDPELYATIQFSNPHTLEALDGFMTHANGLLSAIKKGDRDSFIEIFKRVQAFGGKGD</sequence>
<organism evidence="3">
    <name type="scientific">Dissulfuribacter thermophilus</name>
    <dbReference type="NCBI Taxonomy" id="1156395"/>
    <lineage>
        <taxon>Bacteria</taxon>
        <taxon>Pseudomonadati</taxon>
        <taxon>Thermodesulfobacteriota</taxon>
        <taxon>Dissulfuribacteria</taxon>
        <taxon>Dissulfuribacterales</taxon>
        <taxon>Dissulfuribacteraceae</taxon>
        <taxon>Dissulfuribacter</taxon>
    </lineage>
</organism>
<dbReference type="InterPro" id="IPR008927">
    <property type="entry name" value="6-PGluconate_DH-like_C_sf"/>
</dbReference>